<dbReference type="OrthoDB" id="276583at2"/>
<gene>
    <name evidence="5" type="primary">blaI_6</name>
    <name evidence="5" type="ORF">Pan161_14890</name>
</gene>
<dbReference type="Gene3D" id="1.10.4040.10">
    <property type="entry name" value="Penicillinase repressor domain"/>
    <property type="match status" value="1"/>
</dbReference>
<organism evidence="5 6">
    <name type="scientific">Gimesia algae</name>
    <dbReference type="NCBI Taxonomy" id="2527971"/>
    <lineage>
        <taxon>Bacteria</taxon>
        <taxon>Pseudomonadati</taxon>
        <taxon>Planctomycetota</taxon>
        <taxon>Planctomycetia</taxon>
        <taxon>Planctomycetales</taxon>
        <taxon>Planctomycetaceae</taxon>
        <taxon>Gimesia</taxon>
    </lineage>
</organism>
<sequence>MTTLTPSDRELDLLKVMWNLGEAKVRDIHEALCPGGECAFTTVQTLVRIMCRKGFVKKRSEGRTDYYTPVYTLEKATSRFVEKVFDGALDKFVLSMLSAENVSPEEMRDLEKLIAKARKAKQENREKDS</sequence>
<dbReference type="InterPro" id="IPR036388">
    <property type="entry name" value="WH-like_DNA-bd_sf"/>
</dbReference>
<keyword evidence="6" id="KW-1185">Reference proteome</keyword>
<name>A0A517VA32_9PLAN</name>
<dbReference type="EMBL" id="CP036343">
    <property type="protein sequence ID" value="QDT89856.1"/>
    <property type="molecule type" value="Genomic_DNA"/>
</dbReference>
<dbReference type="AlphaFoldDB" id="A0A517VA32"/>
<dbReference type="SUPFAM" id="SSF46785">
    <property type="entry name" value="Winged helix' DNA-binding domain"/>
    <property type="match status" value="1"/>
</dbReference>
<dbReference type="GO" id="GO:0003677">
    <property type="term" value="F:DNA binding"/>
    <property type="evidence" value="ECO:0007669"/>
    <property type="project" value="UniProtKB-KW"/>
</dbReference>
<dbReference type="Pfam" id="PF03965">
    <property type="entry name" value="Penicillinase_R"/>
    <property type="match status" value="1"/>
</dbReference>
<keyword evidence="3" id="KW-0238">DNA-binding</keyword>
<protein>
    <submittedName>
        <fullName evidence="5">Penicillinase repressor</fullName>
    </submittedName>
</protein>
<reference evidence="5 6" key="1">
    <citation type="submission" date="2019-02" db="EMBL/GenBank/DDBJ databases">
        <title>Deep-cultivation of Planctomycetes and their phenomic and genomic characterization uncovers novel biology.</title>
        <authorList>
            <person name="Wiegand S."/>
            <person name="Jogler M."/>
            <person name="Boedeker C."/>
            <person name="Pinto D."/>
            <person name="Vollmers J."/>
            <person name="Rivas-Marin E."/>
            <person name="Kohn T."/>
            <person name="Peeters S.H."/>
            <person name="Heuer A."/>
            <person name="Rast P."/>
            <person name="Oberbeckmann S."/>
            <person name="Bunk B."/>
            <person name="Jeske O."/>
            <person name="Meyerdierks A."/>
            <person name="Storesund J.E."/>
            <person name="Kallscheuer N."/>
            <person name="Luecker S."/>
            <person name="Lage O.M."/>
            <person name="Pohl T."/>
            <person name="Merkel B.J."/>
            <person name="Hornburger P."/>
            <person name="Mueller R.-W."/>
            <person name="Bruemmer F."/>
            <person name="Labrenz M."/>
            <person name="Spormann A.M."/>
            <person name="Op den Camp H."/>
            <person name="Overmann J."/>
            <person name="Amann R."/>
            <person name="Jetten M.S.M."/>
            <person name="Mascher T."/>
            <person name="Medema M.H."/>
            <person name="Devos D.P."/>
            <person name="Kaster A.-K."/>
            <person name="Ovreas L."/>
            <person name="Rohde M."/>
            <person name="Galperin M.Y."/>
            <person name="Jogler C."/>
        </authorList>
    </citation>
    <scope>NUCLEOTIDE SEQUENCE [LARGE SCALE GENOMIC DNA]</scope>
    <source>
        <strain evidence="5 6">Pan161</strain>
    </source>
</reference>
<dbReference type="Gene3D" id="1.10.10.10">
    <property type="entry name" value="Winged helix-like DNA-binding domain superfamily/Winged helix DNA-binding domain"/>
    <property type="match status" value="1"/>
</dbReference>
<dbReference type="InterPro" id="IPR005650">
    <property type="entry name" value="BlaI_family"/>
</dbReference>
<keyword evidence="2" id="KW-0805">Transcription regulation</keyword>
<evidence type="ECO:0000256" key="2">
    <source>
        <dbReference type="ARBA" id="ARBA00023015"/>
    </source>
</evidence>
<evidence type="ECO:0000256" key="3">
    <source>
        <dbReference type="ARBA" id="ARBA00023125"/>
    </source>
</evidence>
<dbReference type="Proteomes" id="UP000316855">
    <property type="component" value="Chromosome"/>
</dbReference>
<dbReference type="RefSeq" id="WP_145225407.1">
    <property type="nucleotide sequence ID" value="NZ_CP036343.1"/>
</dbReference>
<keyword evidence="4" id="KW-0804">Transcription</keyword>
<dbReference type="InterPro" id="IPR036390">
    <property type="entry name" value="WH_DNA-bd_sf"/>
</dbReference>
<evidence type="ECO:0000256" key="4">
    <source>
        <dbReference type="ARBA" id="ARBA00023163"/>
    </source>
</evidence>
<dbReference type="PIRSF" id="PIRSF019455">
    <property type="entry name" value="CopR_AtkY"/>
    <property type="match status" value="1"/>
</dbReference>
<dbReference type="KEGG" id="gax:Pan161_14890"/>
<evidence type="ECO:0000313" key="6">
    <source>
        <dbReference type="Proteomes" id="UP000316855"/>
    </source>
</evidence>
<evidence type="ECO:0000256" key="1">
    <source>
        <dbReference type="ARBA" id="ARBA00011046"/>
    </source>
</evidence>
<comment type="similarity">
    <text evidence="1">Belongs to the BlaI transcriptional regulatory family.</text>
</comment>
<evidence type="ECO:0000313" key="5">
    <source>
        <dbReference type="EMBL" id="QDT89856.1"/>
    </source>
</evidence>
<proteinExistence type="inferred from homology"/>
<accession>A0A517VA32</accession>
<dbReference type="GO" id="GO:0045892">
    <property type="term" value="P:negative regulation of DNA-templated transcription"/>
    <property type="evidence" value="ECO:0007669"/>
    <property type="project" value="InterPro"/>
</dbReference>